<keyword evidence="2" id="KW-0472">Membrane</keyword>
<dbReference type="GO" id="GO:0000329">
    <property type="term" value="C:fungal-type vacuole membrane"/>
    <property type="evidence" value="ECO:0007669"/>
    <property type="project" value="TreeGrafter"/>
</dbReference>
<dbReference type="Pfam" id="PF23556">
    <property type="entry name" value="TPR_Vps41"/>
    <property type="match status" value="1"/>
</dbReference>
<feature type="repeat" description="CHCR" evidence="4">
    <location>
        <begin position="586"/>
        <end position="752"/>
    </location>
</feature>
<dbReference type="GO" id="GO:0034058">
    <property type="term" value="P:endosomal vesicle fusion"/>
    <property type="evidence" value="ECO:0007669"/>
    <property type="project" value="TreeGrafter"/>
</dbReference>
<evidence type="ECO:0000259" key="5">
    <source>
        <dbReference type="PROSITE" id="PS50219"/>
    </source>
</evidence>
<dbReference type="GO" id="GO:0012505">
    <property type="term" value="C:endomembrane system"/>
    <property type="evidence" value="ECO:0007669"/>
    <property type="project" value="UniProtKB-SubCell"/>
</dbReference>
<accession>A0A9P6INR4</accession>
<dbReference type="Pfam" id="PF00780">
    <property type="entry name" value="CNH"/>
    <property type="match status" value="1"/>
</dbReference>
<dbReference type="InterPro" id="IPR000547">
    <property type="entry name" value="Clathrin_H-chain/VPS_repeat"/>
</dbReference>
<feature type="domain" description="CNH" evidence="5">
    <location>
        <begin position="1"/>
        <end position="270"/>
    </location>
</feature>
<evidence type="ECO:0000256" key="1">
    <source>
        <dbReference type="ARBA" id="ARBA00004184"/>
    </source>
</evidence>
<dbReference type="GO" id="GO:0006886">
    <property type="term" value="P:intracellular protein transport"/>
    <property type="evidence" value="ECO:0007669"/>
    <property type="project" value="UniProtKB-UniRule"/>
</dbReference>
<dbReference type="PANTHER" id="PTHR12894">
    <property type="entry name" value="CNH DOMAIN CONTAINING"/>
    <property type="match status" value="1"/>
</dbReference>
<evidence type="ECO:0000256" key="2">
    <source>
        <dbReference type="ARBA" id="ARBA00023136"/>
    </source>
</evidence>
<comment type="caution">
    <text evidence="6">The sequence shown here is derived from an EMBL/GenBank/DDBJ whole genome shotgun (WGS) entry which is preliminary data.</text>
</comment>
<dbReference type="InterPro" id="IPR001180">
    <property type="entry name" value="CNH_dom"/>
</dbReference>
<sequence length="854" mass="97770">QDESVSITLQDTLKTFSKKAIEQIDAIKQLGTLVILTDGCVNLHELGTYSLVRTLAKGAYLFSVFSEIQKTSELHVITRLAVAVRRKIIVYSWRNNQPMDTKEFTVADRVRKMEWVTTRSLCIGFDNEYSLVDYESGELKVLCSLSSPLHQGGSTYETTLNTLQNLGSFATGALMGFAAKPGRPLLTRLPKEEILLVKEDSSFSVGLDGKPKWDSGIEWSGTPVELGYAHPYAVAILPRHIEIRNIKTRALVQNEEMPHVRLLIQEEKKSLLIELFLTCAQVDELVQKEDYQEAISLISQVDSVLDVDTGTQVKMLYAHHLFRAHHYEEALMIFKDLDVPATEVIALYPADISGHLTPKDAEGTSSLSFVHNEKNRTSIRHTQSTIMSNDKELKEAVGYLFRFLEEKREWIQQDIRETKKSSTSQDRDDRIQKALKMLEIVDTALLKSYVFAGGPQVGALLRNINYCNLEETETLLLKRKVGGKVLPVFESAMDDHSSLNCNCLIFILPDSYRNRELIDFYKGKGLHRKALEHLKALHDTSEDQVVLQTVYYLQDLDAGHFDLILEFGTWILKIDPIVAMEIFTVERSDTGTLPRNKIISYLEKLSLDLCVMYLEHIIYELHDQTPEFHNHLLISYLAQIQRDSASHENKDSEQAVNKTRKKMLDFLNESTCYKAERILSRLPVDGCYEERAILLSRIGQHDQALNIYVHKLGDNRAAEEYCVKNFDSADSSKNVYLMLLKVYLNPPSPEKPMLDPALGILTRHGTNIDPIAVLRMLPPMTRVDQLYKFFEKSIRESNKTKHMDMIVRNLLKAEQLQTQEQLSFYRSRCVRITEDRMCPKCNKRIGYRPETCRY</sequence>
<dbReference type="EMBL" id="JAAAHW010009389">
    <property type="protein sequence ID" value="KAF9941848.1"/>
    <property type="molecule type" value="Genomic_DNA"/>
</dbReference>
<dbReference type="GO" id="GO:0006914">
    <property type="term" value="P:autophagy"/>
    <property type="evidence" value="ECO:0007669"/>
    <property type="project" value="TreeGrafter"/>
</dbReference>
<comment type="subcellular location">
    <subcellularLocation>
        <location evidence="1">Endomembrane system</location>
        <topology evidence="1">Peripheral membrane protein</topology>
    </subcellularLocation>
</comment>
<comment type="similarity">
    <text evidence="3">Belongs to the VAM6/VPS39 family.</text>
</comment>
<dbReference type="OrthoDB" id="5325112at2759"/>
<keyword evidence="7" id="KW-1185">Reference proteome</keyword>
<evidence type="ECO:0000313" key="6">
    <source>
        <dbReference type="EMBL" id="KAF9941848.1"/>
    </source>
</evidence>
<organism evidence="6 7">
    <name type="scientific">Modicella reniformis</name>
    <dbReference type="NCBI Taxonomy" id="1440133"/>
    <lineage>
        <taxon>Eukaryota</taxon>
        <taxon>Fungi</taxon>
        <taxon>Fungi incertae sedis</taxon>
        <taxon>Mucoromycota</taxon>
        <taxon>Mortierellomycotina</taxon>
        <taxon>Mortierellomycetes</taxon>
        <taxon>Mortierellales</taxon>
        <taxon>Mortierellaceae</taxon>
        <taxon>Modicella</taxon>
    </lineage>
</organism>
<proteinExistence type="inferred from homology"/>
<evidence type="ECO:0000256" key="4">
    <source>
        <dbReference type="PROSITE-ProRule" id="PRU01006"/>
    </source>
</evidence>
<dbReference type="Proteomes" id="UP000749646">
    <property type="component" value="Unassembled WGS sequence"/>
</dbReference>
<evidence type="ECO:0000313" key="7">
    <source>
        <dbReference type="Proteomes" id="UP000749646"/>
    </source>
</evidence>
<evidence type="ECO:0000256" key="3">
    <source>
        <dbReference type="ARBA" id="ARBA00038201"/>
    </source>
</evidence>
<feature type="non-terminal residue" evidence="6">
    <location>
        <position position="854"/>
    </location>
</feature>
<name>A0A9P6INR4_9FUNG</name>
<dbReference type="PANTHER" id="PTHR12894:SF49">
    <property type="entry name" value="VAM6_VPS39-LIKE PROTEIN"/>
    <property type="match status" value="1"/>
</dbReference>
<dbReference type="PROSITE" id="PS50219">
    <property type="entry name" value="CNH"/>
    <property type="match status" value="1"/>
</dbReference>
<dbReference type="AlphaFoldDB" id="A0A9P6INR4"/>
<reference evidence="6" key="1">
    <citation type="journal article" date="2020" name="Fungal Divers.">
        <title>Resolving the Mortierellaceae phylogeny through synthesis of multi-gene phylogenetics and phylogenomics.</title>
        <authorList>
            <person name="Vandepol N."/>
            <person name="Liber J."/>
            <person name="Desiro A."/>
            <person name="Na H."/>
            <person name="Kennedy M."/>
            <person name="Barry K."/>
            <person name="Grigoriev I.V."/>
            <person name="Miller A.N."/>
            <person name="O'Donnell K."/>
            <person name="Stajich J.E."/>
            <person name="Bonito G."/>
        </authorList>
    </citation>
    <scope>NUCLEOTIDE SEQUENCE</scope>
    <source>
        <strain evidence="6">MES-2147</strain>
    </source>
</reference>
<dbReference type="Pfam" id="PF10366">
    <property type="entry name" value="Vps39_1"/>
    <property type="match status" value="2"/>
</dbReference>
<dbReference type="InterPro" id="IPR032914">
    <property type="entry name" value="Vam6/VPS39/TRAP1"/>
</dbReference>
<protein>
    <submittedName>
        <fullName evidence="6">Vacuolar morphogenesis protein 6</fullName>
    </submittedName>
</protein>
<gene>
    <name evidence="6" type="primary">VAM6</name>
    <name evidence="6" type="ORF">BGZ65_001127</name>
</gene>
<dbReference type="InterPro" id="IPR019452">
    <property type="entry name" value="VPS39/TGF_beta_rcpt-assoc_1"/>
</dbReference>
<dbReference type="PROSITE" id="PS50236">
    <property type="entry name" value="CHCR"/>
    <property type="match status" value="1"/>
</dbReference>